<proteinExistence type="predicted"/>
<organism evidence="3">
    <name type="scientific">Pseudo-nitzschia australis</name>
    <dbReference type="NCBI Taxonomy" id="44445"/>
    <lineage>
        <taxon>Eukaryota</taxon>
        <taxon>Sar</taxon>
        <taxon>Stramenopiles</taxon>
        <taxon>Ochrophyta</taxon>
        <taxon>Bacillariophyta</taxon>
        <taxon>Bacillariophyceae</taxon>
        <taxon>Bacillariophycidae</taxon>
        <taxon>Bacillariales</taxon>
        <taxon>Bacillariaceae</taxon>
        <taxon>Pseudo-nitzschia</taxon>
    </lineage>
</organism>
<dbReference type="InterPro" id="IPR057491">
    <property type="entry name" value="DiatomPyrShell"/>
</dbReference>
<gene>
    <name evidence="3" type="ORF">PAUS00366_LOCUS416</name>
</gene>
<dbReference type="AlphaFoldDB" id="A0A7S4EEP7"/>
<reference evidence="3" key="1">
    <citation type="submission" date="2021-01" db="EMBL/GenBank/DDBJ databases">
        <authorList>
            <person name="Corre E."/>
            <person name="Pelletier E."/>
            <person name="Niang G."/>
            <person name="Scheremetjew M."/>
            <person name="Finn R."/>
            <person name="Kale V."/>
            <person name="Holt S."/>
            <person name="Cochrane G."/>
            <person name="Meng A."/>
            <person name="Brown T."/>
            <person name="Cohen L."/>
        </authorList>
    </citation>
    <scope>NUCLEOTIDE SEQUENCE</scope>
    <source>
        <strain evidence="3">10249 10 AB</strain>
    </source>
</reference>
<sequence>MKFCGSLLIASMAATASAFAPASLSTTSSSALHSFSYDPNGGGTPPAPPSAPAALGGGSQSPIDDEFLKKAPTATRIQGDTLRTWDFPNPDTKRIQVGAEGKSGRPMHSRIEYWHTPSYIPFQVTAYTEDGLERPIDCIVETPKHPKSIAMFNTASQQMPFDAAADDTRMISPYDAVAKGPDAAHCDVVQGGGMVKYYSFDANVESIQVYIRSPEYNMKAKLEITTGPNSVRQTYEVYCSSGYKTPFFTVMQTPGDQPSTLRVINQNSIEFPFDAYVLPYRVGDAGMGAADESLAWGESPRPASSIMGQW</sequence>
<dbReference type="EMBL" id="HBIX01000526">
    <property type="protein sequence ID" value="CAE0707696.1"/>
    <property type="molecule type" value="Transcribed_RNA"/>
</dbReference>
<keyword evidence="2" id="KW-0732">Signal</keyword>
<name>A0A7S4EEP7_9STRA</name>
<accession>A0A7S4EEP7</accession>
<feature type="region of interest" description="Disordered" evidence="1">
    <location>
        <begin position="35"/>
        <end position="63"/>
    </location>
</feature>
<feature type="chain" id="PRO_5030856728" evidence="2">
    <location>
        <begin position="19"/>
        <end position="310"/>
    </location>
</feature>
<evidence type="ECO:0000256" key="2">
    <source>
        <dbReference type="SAM" id="SignalP"/>
    </source>
</evidence>
<protein>
    <submittedName>
        <fullName evidence="3">Uncharacterized protein</fullName>
    </submittedName>
</protein>
<evidence type="ECO:0000256" key="1">
    <source>
        <dbReference type="SAM" id="MobiDB-lite"/>
    </source>
</evidence>
<feature type="signal peptide" evidence="2">
    <location>
        <begin position="1"/>
        <end position="18"/>
    </location>
</feature>
<dbReference type="Pfam" id="PF25192">
    <property type="entry name" value="DiatomPyrShell"/>
    <property type="match status" value="1"/>
</dbReference>
<evidence type="ECO:0000313" key="3">
    <source>
        <dbReference type="EMBL" id="CAE0707696.1"/>
    </source>
</evidence>
<feature type="region of interest" description="Disordered" evidence="1">
    <location>
        <begin position="82"/>
        <end position="104"/>
    </location>
</feature>